<dbReference type="Pfam" id="PF03061">
    <property type="entry name" value="4HBT"/>
    <property type="match status" value="1"/>
</dbReference>
<dbReference type="NCBIfam" id="TIGR00369">
    <property type="entry name" value="unchar_dom_1"/>
    <property type="match status" value="1"/>
</dbReference>
<name>A0A838XCS7_9ACTN</name>
<dbReference type="CDD" id="cd03443">
    <property type="entry name" value="PaaI_thioesterase"/>
    <property type="match status" value="1"/>
</dbReference>
<dbReference type="PANTHER" id="PTHR21660:SF1">
    <property type="entry name" value="ACYL-COENZYME A THIOESTERASE 13"/>
    <property type="match status" value="1"/>
</dbReference>
<keyword evidence="5" id="KW-1185">Reference proteome</keyword>
<evidence type="ECO:0000256" key="2">
    <source>
        <dbReference type="ARBA" id="ARBA00022801"/>
    </source>
</evidence>
<dbReference type="PANTHER" id="PTHR21660">
    <property type="entry name" value="THIOESTERASE SUPERFAMILY MEMBER-RELATED"/>
    <property type="match status" value="1"/>
</dbReference>
<accession>A0A838XCS7</accession>
<evidence type="ECO:0000256" key="1">
    <source>
        <dbReference type="ARBA" id="ARBA00008324"/>
    </source>
</evidence>
<protein>
    <submittedName>
        <fullName evidence="4">PaaI family thioesterase</fullName>
    </submittedName>
</protein>
<dbReference type="EMBL" id="JACEOG010000001">
    <property type="protein sequence ID" value="MBA4608335.1"/>
    <property type="molecule type" value="Genomic_DNA"/>
</dbReference>
<dbReference type="Proteomes" id="UP000550354">
    <property type="component" value="Unassembled WGS sequence"/>
</dbReference>
<dbReference type="RefSeq" id="WP_181755139.1">
    <property type="nucleotide sequence ID" value="NZ_DAMCVE010000002.1"/>
</dbReference>
<evidence type="ECO:0000313" key="5">
    <source>
        <dbReference type="Proteomes" id="UP000550354"/>
    </source>
</evidence>
<sequence>MSAPGLTDDQLAAMSRMSGLEFLRFAFALPSDQRPAVIGDLFGMRIVSLEEGTASFSIQSLPTAANPLGTLHGGACATLLDSVMGCAVHTTLGAGVGYGTLELKVNYIRTVPVDGRTLTGTGNVIHVGRSTATAEGKVLDENGKLVAHGTTTCMIYS</sequence>
<organism evidence="4 5">
    <name type="scientific">Aeromicrobium phoceense</name>
    <dbReference type="NCBI Taxonomy" id="2754045"/>
    <lineage>
        <taxon>Bacteria</taxon>
        <taxon>Bacillati</taxon>
        <taxon>Actinomycetota</taxon>
        <taxon>Actinomycetes</taxon>
        <taxon>Propionibacteriales</taxon>
        <taxon>Nocardioidaceae</taxon>
        <taxon>Aeromicrobium</taxon>
    </lineage>
</organism>
<dbReference type="InterPro" id="IPR039298">
    <property type="entry name" value="ACOT13"/>
</dbReference>
<evidence type="ECO:0000313" key="4">
    <source>
        <dbReference type="EMBL" id="MBA4608335.1"/>
    </source>
</evidence>
<proteinExistence type="inferred from homology"/>
<dbReference type="InterPro" id="IPR006683">
    <property type="entry name" value="Thioestr_dom"/>
</dbReference>
<feature type="domain" description="Thioesterase" evidence="3">
    <location>
        <begin position="69"/>
        <end position="147"/>
    </location>
</feature>
<dbReference type="GO" id="GO:0047617">
    <property type="term" value="F:fatty acyl-CoA hydrolase activity"/>
    <property type="evidence" value="ECO:0007669"/>
    <property type="project" value="InterPro"/>
</dbReference>
<dbReference type="InterPro" id="IPR003736">
    <property type="entry name" value="PAAI_dom"/>
</dbReference>
<reference evidence="4 5" key="1">
    <citation type="submission" date="2020-07" db="EMBL/GenBank/DDBJ databases">
        <title>Draft genome and description of Aeromicrobium phoceense strain Marseille-Q0843 isolated from healthy skin swab.</title>
        <authorList>
            <person name="Boxberger M."/>
            <person name="La Scola B."/>
        </authorList>
    </citation>
    <scope>NUCLEOTIDE SEQUENCE [LARGE SCALE GENOMIC DNA]</scope>
    <source>
        <strain evidence="4 5">Marseille-Q0843</strain>
    </source>
</reference>
<evidence type="ECO:0000259" key="3">
    <source>
        <dbReference type="Pfam" id="PF03061"/>
    </source>
</evidence>
<dbReference type="InterPro" id="IPR029069">
    <property type="entry name" value="HotDog_dom_sf"/>
</dbReference>
<comment type="caution">
    <text evidence="4">The sequence shown here is derived from an EMBL/GenBank/DDBJ whole genome shotgun (WGS) entry which is preliminary data.</text>
</comment>
<dbReference type="Gene3D" id="3.10.129.10">
    <property type="entry name" value="Hotdog Thioesterase"/>
    <property type="match status" value="1"/>
</dbReference>
<dbReference type="SUPFAM" id="SSF54637">
    <property type="entry name" value="Thioesterase/thiol ester dehydrase-isomerase"/>
    <property type="match status" value="1"/>
</dbReference>
<gene>
    <name evidence="4" type="ORF">H1W00_07580</name>
</gene>
<comment type="similarity">
    <text evidence="1">Belongs to the thioesterase PaaI family.</text>
</comment>
<dbReference type="AlphaFoldDB" id="A0A838XCS7"/>
<keyword evidence="2" id="KW-0378">Hydrolase</keyword>